<name>A0ABS2RKN5_9ACTN</name>
<protein>
    <recommendedName>
        <fullName evidence="3">Undecaprenyl-diphosphatase</fullName>
    </recommendedName>
</protein>
<organism evidence="1 2">
    <name type="scientific">Microlunatus panaciterrae</name>
    <dbReference type="NCBI Taxonomy" id="400768"/>
    <lineage>
        <taxon>Bacteria</taxon>
        <taxon>Bacillati</taxon>
        <taxon>Actinomycetota</taxon>
        <taxon>Actinomycetes</taxon>
        <taxon>Propionibacteriales</taxon>
        <taxon>Propionibacteriaceae</taxon>
        <taxon>Microlunatus</taxon>
    </lineage>
</organism>
<sequence>MAVGTLFVVIMIRANATYRLGRATIRWSFLYATFGLVTLEVGLRL</sequence>
<evidence type="ECO:0008006" key="3">
    <source>
        <dbReference type="Google" id="ProtNLM"/>
    </source>
</evidence>
<accession>A0ABS2RKN5</accession>
<dbReference type="Proteomes" id="UP000704762">
    <property type="component" value="Unassembled WGS sequence"/>
</dbReference>
<evidence type="ECO:0000313" key="1">
    <source>
        <dbReference type="EMBL" id="MBM7799137.1"/>
    </source>
</evidence>
<comment type="caution">
    <text evidence="1">The sequence shown here is derived from an EMBL/GenBank/DDBJ whole genome shotgun (WGS) entry which is preliminary data.</text>
</comment>
<evidence type="ECO:0000313" key="2">
    <source>
        <dbReference type="Proteomes" id="UP000704762"/>
    </source>
</evidence>
<keyword evidence="2" id="KW-1185">Reference proteome</keyword>
<dbReference type="EMBL" id="JAFBCF010000001">
    <property type="protein sequence ID" value="MBM7799137.1"/>
    <property type="molecule type" value="Genomic_DNA"/>
</dbReference>
<proteinExistence type="predicted"/>
<reference evidence="1 2" key="1">
    <citation type="submission" date="2021-01" db="EMBL/GenBank/DDBJ databases">
        <title>Sequencing the genomes of 1000 actinobacteria strains.</title>
        <authorList>
            <person name="Klenk H.-P."/>
        </authorList>
    </citation>
    <scope>NUCLEOTIDE SEQUENCE [LARGE SCALE GENOMIC DNA]</scope>
    <source>
        <strain evidence="1 2">DSM 18662</strain>
    </source>
</reference>
<gene>
    <name evidence="1" type="ORF">JOE57_002058</name>
</gene>
<dbReference type="RefSeq" id="WP_204917692.1">
    <property type="nucleotide sequence ID" value="NZ_BAAAQP010000004.1"/>
</dbReference>